<dbReference type="KEGG" id="nmk:CHR53_16850"/>
<dbReference type="EC" id="1.4.1.1" evidence="3 6"/>
<accession>A0A3Q9R291</accession>
<dbReference type="PROSITE" id="PS00837">
    <property type="entry name" value="ALADH_PNT_2"/>
    <property type="match status" value="1"/>
</dbReference>
<dbReference type="Pfam" id="PF01262">
    <property type="entry name" value="AlaDh_PNT_C"/>
    <property type="match status" value="1"/>
</dbReference>
<dbReference type="AlphaFoldDB" id="A0A3Q9R291"/>
<feature type="binding site" evidence="8">
    <location>
        <position position="75"/>
    </location>
    <ligand>
        <name>substrate</name>
    </ligand>
</feature>
<keyword evidence="4 6" id="KW-0560">Oxidoreductase</keyword>
<dbReference type="NCBIfam" id="TIGR00518">
    <property type="entry name" value="alaDH"/>
    <property type="match status" value="1"/>
</dbReference>
<evidence type="ECO:0000256" key="6">
    <source>
        <dbReference type="PIRNR" id="PIRNR000183"/>
    </source>
</evidence>
<evidence type="ECO:0000256" key="4">
    <source>
        <dbReference type="ARBA" id="ARBA00023002"/>
    </source>
</evidence>
<dbReference type="Pfam" id="PF05222">
    <property type="entry name" value="AlaDh_PNT_N"/>
    <property type="match status" value="1"/>
</dbReference>
<evidence type="ECO:0000259" key="11">
    <source>
        <dbReference type="SMART" id="SM01003"/>
    </source>
</evidence>
<dbReference type="FunFam" id="3.40.50.720:FF:000049">
    <property type="entry name" value="Alanine dehydrogenase"/>
    <property type="match status" value="1"/>
</dbReference>
<dbReference type="GO" id="GO:0000166">
    <property type="term" value="F:nucleotide binding"/>
    <property type="evidence" value="ECO:0007669"/>
    <property type="project" value="UniProtKB-KW"/>
</dbReference>
<dbReference type="GO" id="GO:0005886">
    <property type="term" value="C:plasma membrane"/>
    <property type="evidence" value="ECO:0007669"/>
    <property type="project" value="TreeGrafter"/>
</dbReference>
<evidence type="ECO:0000313" key="12">
    <source>
        <dbReference type="EMBL" id="AZU65018.1"/>
    </source>
</evidence>
<dbReference type="EMBL" id="CP022572">
    <property type="protein sequence ID" value="AZU65018.1"/>
    <property type="molecule type" value="Genomic_DNA"/>
</dbReference>
<dbReference type="OrthoDB" id="9804592at2"/>
<dbReference type="PANTHER" id="PTHR42795">
    <property type="entry name" value="ALANINE DEHYDROGENASE"/>
    <property type="match status" value="1"/>
</dbReference>
<feature type="active site" description="Proton donor/acceptor" evidence="7">
    <location>
        <position position="269"/>
    </location>
</feature>
<feature type="binding site" evidence="9">
    <location>
        <position position="219"/>
    </location>
    <ligand>
        <name>NAD(+)</name>
        <dbReference type="ChEBI" id="CHEBI:57540"/>
    </ligand>
</feature>
<evidence type="ECO:0000256" key="7">
    <source>
        <dbReference type="PIRSR" id="PIRSR000183-1"/>
    </source>
</evidence>
<dbReference type="Gene3D" id="3.40.50.720">
    <property type="entry name" value="NAD(P)-binding Rossmann-like Domain"/>
    <property type="match status" value="2"/>
</dbReference>
<dbReference type="PIRSF" id="PIRSF000183">
    <property type="entry name" value="Alanine_dh"/>
    <property type="match status" value="1"/>
</dbReference>
<evidence type="ECO:0000259" key="10">
    <source>
        <dbReference type="SMART" id="SM01002"/>
    </source>
</evidence>
<evidence type="ECO:0000313" key="13">
    <source>
        <dbReference type="Proteomes" id="UP000282892"/>
    </source>
</evidence>
<feature type="binding site" evidence="9">
    <location>
        <position position="197"/>
    </location>
    <ligand>
        <name>NAD(+)</name>
        <dbReference type="ChEBI" id="CHEBI:57540"/>
    </ligand>
</feature>
<dbReference type="InterPro" id="IPR007698">
    <property type="entry name" value="AlaDH/PNT_NAD(H)-bd"/>
</dbReference>
<feature type="binding site" evidence="9">
    <location>
        <position position="133"/>
    </location>
    <ligand>
        <name>NAD(+)</name>
        <dbReference type="ChEBI" id="CHEBI:57540"/>
    </ligand>
</feature>
<feature type="binding site" evidence="9">
    <location>
        <begin position="298"/>
        <end position="301"/>
    </location>
    <ligand>
        <name>NAD(+)</name>
        <dbReference type="ChEBI" id="CHEBI:57540"/>
    </ligand>
</feature>
<feature type="binding site" evidence="9">
    <location>
        <begin position="238"/>
        <end position="239"/>
    </location>
    <ligand>
        <name>NAD(+)</name>
        <dbReference type="ChEBI" id="CHEBI:57540"/>
    </ligand>
</feature>
<dbReference type="SMART" id="SM01003">
    <property type="entry name" value="AlaDh_PNT_N"/>
    <property type="match status" value="1"/>
</dbReference>
<evidence type="ECO:0000256" key="3">
    <source>
        <dbReference type="ARBA" id="ARBA00012897"/>
    </source>
</evidence>
<dbReference type="UniPathway" id="UPA00527">
    <property type="reaction ID" value="UER00585"/>
</dbReference>
<organism evidence="12 13">
    <name type="scientific">Neobacillus mesonae</name>
    <dbReference type="NCBI Taxonomy" id="1193713"/>
    <lineage>
        <taxon>Bacteria</taxon>
        <taxon>Bacillati</taxon>
        <taxon>Bacillota</taxon>
        <taxon>Bacilli</taxon>
        <taxon>Bacillales</taxon>
        <taxon>Bacillaceae</taxon>
        <taxon>Neobacillus</taxon>
    </lineage>
</organism>
<evidence type="ECO:0000256" key="9">
    <source>
        <dbReference type="PIRSR" id="PIRSR000183-3"/>
    </source>
</evidence>
<dbReference type="GO" id="GO:0042853">
    <property type="term" value="P:L-alanine catabolic process"/>
    <property type="evidence" value="ECO:0007669"/>
    <property type="project" value="UniProtKB-UniPathway"/>
</dbReference>
<protein>
    <recommendedName>
        <fullName evidence="3 6">Alanine dehydrogenase</fullName>
        <ecNumber evidence="3 6">1.4.1.1</ecNumber>
    </recommendedName>
</protein>
<feature type="binding site" evidence="9">
    <location>
        <begin position="266"/>
        <end position="269"/>
    </location>
    <ligand>
        <name>NAD(+)</name>
        <dbReference type="ChEBI" id="CHEBI:57540"/>
    </ligand>
</feature>
<evidence type="ECO:0000256" key="5">
    <source>
        <dbReference type="ARBA" id="ARBA00023027"/>
    </source>
</evidence>
<feature type="domain" description="Alanine dehydrogenase/pyridine nucleotide transhydrogenase N-terminal" evidence="11">
    <location>
        <begin position="4"/>
        <end position="136"/>
    </location>
</feature>
<evidence type="ECO:0000256" key="2">
    <source>
        <dbReference type="ARBA" id="ARBA00005689"/>
    </source>
</evidence>
<dbReference type="PANTHER" id="PTHR42795:SF1">
    <property type="entry name" value="ALANINE DEHYDROGENASE"/>
    <property type="match status" value="1"/>
</dbReference>
<dbReference type="InterPro" id="IPR007886">
    <property type="entry name" value="AlaDH/PNT_N"/>
</dbReference>
<comment type="similarity">
    <text evidence="2 6">Belongs to the AlaDH/PNT family.</text>
</comment>
<comment type="pathway">
    <text evidence="1">Amino-acid degradation; L-alanine degradation via dehydrogenase pathway; NH(3) and pyruvate from L-alanine: step 1/1.</text>
</comment>
<dbReference type="CDD" id="cd05305">
    <property type="entry name" value="L-AlaDH"/>
    <property type="match status" value="1"/>
</dbReference>
<sequence length="377" mass="40196">MIIGVPKEIKNNENRVAITPAGVVSFVNSGHRVLVEKGAGAGCGFTDEQYESMGAEMIEKAADVWAAVDMVMKVKEPLPSEYKYFRNDLILFTYLHLAAEPELTEALKEKGVLAIAYETVSVNRTLPLLTPMSEVAGRMATQIGAQFLQKTSGGKGILLSGVPGVNRGKVTIIGGGVVGTNAAKMAIGLGADVTIIDLSADRLRQLDDIFGHQIKTLMSNPYNIAEAVKEADLVIGAVLIPGSKAPKLVTKDMVETMKPGSVIVDVAVDQGGVLETVDRITTHDQPTYEKYGVIHYAVANMPGAVPRTSTTALTNVTIPFALQIANKGVYKAILDSEPLKLGVNTANGEITYQAVAKDLGYQYVPVEKALEKELANV</sequence>
<dbReference type="SUPFAM" id="SSF52283">
    <property type="entry name" value="Formate/glycerate dehydrogenase catalytic domain-like"/>
    <property type="match status" value="1"/>
</dbReference>
<evidence type="ECO:0000256" key="1">
    <source>
        <dbReference type="ARBA" id="ARBA00005206"/>
    </source>
</evidence>
<feature type="binding site" evidence="9">
    <location>
        <position position="202"/>
    </location>
    <ligand>
        <name>NAD(+)</name>
        <dbReference type="ChEBI" id="CHEBI:57540"/>
    </ligand>
</feature>
<gene>
    <name evidence="12" type="primary">ald</name>
    <name evidence="12" type="ORF">CHR53_16850</name>
</gene>
<dbReference type="RefSeq" id="WP_066400578.1">
    <property type="nucleotide sequence ID" value="NZ_CP022572.1"/>
</dbReference>
<keyword evidence="13" id="KW-1185">Reference proteome</keyword>
<dbReference type="GO" id="GO:0000286">
    <property type="term" value="F:alanine dehydrogenase activity"/>
    <property type="evidence" value="ECO:0007669"/>
    <property type="project" value="UniProtKB-UniRule"/>
</dbReference>
<proteinExistence type="inferred from homology"/>
<name>A0A3Q9R291_9BACI</name>
<keyword evidence="5 6" id="KW-0520">NAD</keyword>
<dbReference type="InterPro" id="IPR008141">
    <property type="entry name" value="Ala_DH"/>
</dbReference>
<keyword evidence="9" id="KW-0547">Nucleotide-binding</keyword>
<reference evidence="12 13" key="1">
    <citation type="submission" date="2017-07" db="EMBL/GenBank/DDBJ databases">
        <title>The complete genome sequence of Bacillus mesonae strain H20-5, an efficient strain improving plant abiotic stress resistance.</title>
        <authorList>
            <person name="Kim S.Y."/>
            <person name="Song H."/>
            <person name="Sang M.K."/>
            <person name="Weon H.-Y."/>
            <person name="Song J."/>
        </authorList>
    </citation>
    <scope>NUCLEOTIDE SEQUENCE [LARGE SCALE GENOMIC DNA]</scope>
    <source>
        <strain evidence="12 13">H20-5</strain>
    </source>
</reference>
<feature type="binding site" evidence="8">
    <location>
        <position position="15"/>
    </location>
    <ligand>
        <name>substrate</name>
    </ligand>
</feature>
<dbReference type="SMART" id="SM01002">
    <property type="entry name" value="AlaDh_PNT_C"/>
    <property type="match status" value="1"/>
</dbReference>
<dbReference type="SUPFAM" id="SSF51735">
    <property type="entry name" value="NAD(P)-binding Rossmann-fold domains"/>
    <property type="match status" value="1"/>
</dbReference>
<dbReference type="InterPro" id="IPR036291">
    <property type="entry name" value="NAD(P)-bd_dom_sf"/>
</dbReference>
<feature type="binding site" evidence="9">
    <location>
        <position position="279"/>
    </location>
    <ligand>
        <name>NAD(+)</name>
        <dbReference type="ChEBI" id="CHEBI:57540"/>
    </ligand>
</feature>
<feature type="domain" description="Alanine dehydrogenase/pyridine nucleotide transhydrogenase NAD(H)-binding" evidence="10">
    <location>
        <begin position="148"/>
        <end position="297"/>
    </location>
</feature>
<comment type="catalytic activity">
    <reaction evidence="6">
        <text>L-alanine + NAD(+) + H2O = pyruvate + NH4(+) + NADH + H(+)</text>
        <dbReference type="Rhea" id="RHEA:18405"/>
        <dbReference type="ChEBI" id="CHEBI:15361"/>
        <dbReference type="ChEBI" id="CHEBI:15377"/>
        <dbReference type="ChEBI" id="CHEBI:15378"/>
        <dbReference type="ChEBI" id="CHEBI:28938"/>
        <dbReference type="ChEBI" id="CHEBI:57540"/>
        <dbReference type="ChEBI" id="CHEBI:57945"/>
        <dbReference type="ChEBI" id="CHEBI:57972"/>
        <dbReference type="EC" id="1.4.1.1"/>
    </reaction>
</comment>
<dbReference type="Proteomes" id="UP000282892">
    <property type="component" value="Chromosome"/>
</dbReference>
<dbReference type="STRING" id="1193713.GCA_001636315_00197"/>
<dbReference type="InterPro" id="IPR008143">
    <property type="entry name" value="Ala_DH/PNT_CS2"/>
</dbReference>
<evidence type="ECO:0000256" key="8">
    <source>
        <dbReference type="PIRSR" id="PIRSR000183-2"/>
    </source>
</evidence>
<feature type="active site" description="Proton donor/acceptor" evidence="7">
    <location>
        <position position="96"/>
    </location>
</feature>